<protein>
    <submittedName>
        <fullName evidence="1">Uncharacterized protein</fullName>
    </submittedName>
</protein>
<evidence type="ECO:0000313" key="1">
    <source>
        <dbReference type="EMBL" id="VWC41839.1"/>
    </source>
</evidence>
<dbReference type="EMBL" id="CABVPW010000050">
    <property type="protein sequence ID" value="VWC41839.1"/>
    <property type="molecule type" value="Genomic_DNA"/>
</dbReference>
<proteinExistence type="predicted"/>
<evidence type="ECO:0000313" key="2">
    <source>
        <dbReference type="Proteomes" id="UP000494218"/>
    </source>
</evidence>
<name>A0A6P2SF85_BURL3</name>
<gene>
    <name evidence="1" type="ORF">BLA23254_07030</name>
</gene>
<dbReference type="Proteomes" id="UP000494218">
    <property type="component" value="Unassembled WGS sequence"/>
</dbReference>
<sequence length="105" mass="11607">MISLLRVLYLGYFIVAPDVAEGDLALFLRAESLLQESIDSAASGLDWNLPTERLGPIEQLLLRMDALVASVPKYRYLEAWDKLGRFAGSDECSPLPGSQLNKVPQ</sequence>
<accession>A0A6P2SF85</accession>
<dbReference type="AlphaFoldDB" id="A0A6P2SF85"/>
<reference evidence="1 2" key="1">
    <citation type="submission" date="2019-09" db="EMBL/GenBank/DDBJ databases">
        <authorList>
            <person name="Depoorter E."/>
        </authorList>
    </citation>
    <scope>NUCLEOTIDE SEQUENCE [LARGE SCALE GENOMIC DNA]</scope>
    <source>
        <strain evidence="1">LMG 23254</strain>
    </source>
</reference>
<organism evidence="1 2">
    <name type="scientific">Burkholderia lata (strain ATCC 17760 / DSM 23089 / LMG 22485 / NCIMB 9086 / R18194 / 383)</name>
    <dbReference type="NCBI Taxonomy" id="482957"/>
    <lineage>
        <taxon>Bacteria</taxon>
        <taxon>Pseudomonadati</taxon>
        <taxon>Pseudomonadota</taxon>
        <taxon>Betaproteobacteria</taxon>
        <taxon>Burkholderiales</taxon>
        <taxon>Burkholderiaceae</taxon>
        <taxon>Burkholderia</taxon>
        <taxon>Burkholderia cepacia complex</taxon>
    </lineage>
</organism>